<reference evidence="2" key="1">
    <citation type="submission" date="2021-02" db="EMBL/GenBank/DDBJ databases">
        <authorList>
            <person name="Nowell W R."/>
        </authorList>
    </citation>
    <scope>NUCLEOTIDE SEQUENCE</scope>
</reference>
<dbReference type="EMBL" id="CAJNOR010000099">
    <property type="protein sequence ID" value="CAF0795966.1"/>
    <property type="molecule type" value="Genomic_DNA"/>
</dbReference>
<name>A0A813S710_ADIRI</name>
<protein>
    <submittedName>
        <fullName evidence="2">Uncharacterized protein</fullName>
    </submittedName>
</protein>
<dbReference type="AlphaFoldDB" id="A0A813S710"/>
<feature type="signal peptide" evidence="1">
    <location>
        <begin position="1"/>
        <end position="19"/>
    </location>
</feature>
<evidence type="ECO:0000256" key="1">
    <source>
        <dbReference type="SAM" id="SignalP"/>
    </source>
</evidence>
<sequence>MKLHVYALISAFLVLAATAAPAFLQNDPKRPVADVARDLGITADQFVACFNGVTPAPRGSKPTDDQVHANKQHLLSCLQQANPSITNEKLDAVMDKYRPSS</sequence>
<dbReference type="Proteomes" id="UP000663828">
    <property type="component" value="Unassembled WGS sequence"/>
</dbReference>
<dbReference type="Proteomes" id="UP000663852">
    <property type="component" value="Unassembled WGS sequence"/>
</dbReference>
<keyword evidence="4" id="KW-1185">Reference proteome</keyword>
<keyword evidence="1" id="KW-0732">Signal</keyword>
<accession>A0A813S710</accession>
<proteinExistence type="predicted"/>
<dbReference type="OrthoDB" id="10092934at2759"/>
<evidence type="ECO:0000313" key="2">
    <source>
        <dbReference type="EMBL" id="CAF0795966.1"/>
    </source>
</evidence>
<organism evidence="2 4">
    <name type="scientific">Adineta ricciae</name>
    <name type="common">Rotifer</name>
    <dbReference type="NCBI Taxonomy" id="249248"/>
    <lineage>
        <taxon>Eukaryota</taxon>
        <taxon>Metazoa</taxon>
        <taxon>Spiralia</taxon>
        <taxon>Gnathifera</taxon>
        <taxon>Rotifera</taxon>
        <taxon>Eurotatoria</taxon>
        <taxon>Bdelloidea</taxon>
        <taxon>Adinetida</taxon>
        <taxon>Adinetidae</taxon>
        <taxon>Adineta</taxon>
    </lineage>
</organism>
<dbReference type="EMBL" id="CAJNOJ010000262">
    <property type="protein sequence ID" value="CAF1349517.1"/>
    <property type="molecule type" value="Genomic_DNA"/>
</dbReference>
<gene>
    <name evidence="3" type="ORF">EDS130_LOCUS33197</name>
    <name evidence="2" type="ORF">XAT740_LOCUS2727</name>
</gene>
<comment type="caution">
    <text evidence="2">The sequence shown here is derived from an EMBL/GenBank/DDBJ whole genome shotgun (WGS) entry which is preliminary data.</text>
</comment>
<feature type="chain" id="PRO_5036409298" evidence="1">
    <location>
        <begin position="20"/>
        <end position="101"/>
    </location>
</feature>
<evidence type="ECO:0000313" key="3">
    <source>
        <dbReference type="EMBL" id="CAF1349517.1"/>
    </source>
</evidence>
<evidence type="ECO:0000313" key="4">
    <source>
        <dbReference type="Proteomes" id="UP000663828"/>
    </source>
</evidence>